<dbReference type="InterPro" id="IPR029043">
    <property type="entry name" value="GcvT/YgfZ_C"/>
</dbReference>
<dbReference type="SUPFAM" id="SSF101790">
    <property type="entry name" value="Aminomethyltransferase beta-barrel domain"/>
    <property type="match status" value="1"/>
</dbReference>
<sequence length="329" mass="35598">MLLRLADDEFLFTAGSGDWLLWQLNQGTWDAAVRDISPDRFIFGIQGPTSIHVLETVLADSLREVRFNRSRSATLGGVHVQILRAGISAELGYEVHGPADAADKIWRLIRDAGAPFGLRQLGIRAQPVQHIEAGIATNGLDYFPSSAITPGAAWQFRRGGVEGSFVPTNGFADYFRKPVELGWHVRGDFTHDFLGKDALLADRTAGDPPRVLAGLVWNSEDVAALLAAGLSDGPLPEPMELPRVAGPAFDTVLVRGRPVGVATGRTLSPTLRKTISLATIARQHSVVGTEVTVVWGRPGTPQREVRAVVAPLPFRPDNRRVDVTTLPTT</sequence>
<dbReference type="PANTHER" id="PTHR43757:SF2">
    <property type="entry name" value="AMINOMETHYLTRANSFERASE, MITOCHONDRIAL"/>
    <property type="match status" value="1"/>
</dbReference>
<dbReference type="SUPFAM" id="SSF103025">
    <property type="entry name" value="Folate-binding domain"/>
    <property type="match status" value="1"/>
</dbReference>
<feature type="domain" description="GCVT N-terminal" evidence="1">
    <location>
        <begin position="2"/>
        <end position="142"/>
    </location>
</feature>
<dbReference type="InterPro" id="IPR028896">
    <property type="entry name" value="GcvT/YgfZ/DmdA"/>
</dbReference>
<keyword evidence="4" id="KW-1185">Reference proteome</keyword>
<feature type="domain" description="Aminomethyltransferase C-terminal" evidence="2">
    <location>
        <begin position="250"/>
        <end position="314"/>
    </location>
</feature>
<dbReference type="EMBL" id="CP091139">
    <property type="protein sequence ID" value="UUT36669.1"/>
    <property type="molecule type" value="Genomic_DNA"/>
</dbReference>
<dbReference type="Gene3D" id="3.30.1360.120">
    <property type="entry name" value="Probable tRNA modification gtpase trme, domain 1"/>
    <property type="match status" value="1"/>
</dbReference>
<proteinExistence type="predicted"/>
<dbReference type="InterPro" id="IPR027266">
    <property type="entry name" value="TrmE/GcvT-like"/>
</dbReference>
<evidence type="ECO:0008006" key="5">
    <source>
        <dbReference type="Google" id="ProtNLM"/>
    </source>
</evidence>
<name>A0ABY5NNK4_9MICO</name>
<evidence type="ECO:0000259" key="1">
    <source>
        <dbReference type="Pfam" id="PF01571"/>
    </source>
</evidence>
<dbReference type="InterPro" id="IPR006222">
    <property type="entry name" value="GCVT_N"/>
</dbReference>
<dbReference type="PIRSF" id="PIRSF006487">
    <property type="entry name" value="GcvT"/>
    <property type="match status" value="1"/>
</dbReference>
<dbReference type="Pfam" id="PF08669">
    <property type="entry name" value="GCV_T_C"/>
    <property type="match status" value="1"/>
</dbReference>
<dbReference type="Proteomes" id="UP001054811">
    <property type="component" value="Chromosome"/>
</dbReference>
<dbReference type="RefSeq" id="WP_259613334.1">
    <property type="nucleotide sequence ID" value="NZ_CP091139.2"/>
</dbReference>
<dbReference type="InterPro" id="IPR013977">
    <property type="entry name" value="GcvT_C"/>
</dbReference>
<evidence type="ECO:0000259" key="2">
    <source>
        <dbReference type="Pfam" id="PF08669"/>
    </source>
</evidence>
<reference evidence="3" key="1">
    <citation type="submission" date="2022-01" db="EMBL/GenBank/DDBJ databases">
        <title>Microbacterium eymi and Microbacterium rhizovicinus sp. nov., isolated from the rhizospheric soil of Elymus tsukushiensis, a plant native to the Dokdo Islands, Republic of Korea.</title>
        <authorList>
            <person name="Hwang Y.J."/>
        </authorList>
    </citation>
    <scope>NUCLEOTIDE SEQUENCE</scope>
    <source>
        <strain evidence="3">KUDC0405</strain>
    </source>
</reference>
<gene>
    <name evidence="3" type="ORF">L2X98_30350</name>
</gene>
<protein>
    <recommendedName>
        <fullName evidence="5">Aminomethyl transferase family protein</fullName>
    </recommendedName>
</protein>
<evidence type="ECO:0000313" key="3">
    <source>
        <dbReference type="EMBL" id="UUT36669.1"/>
    </source>
</evidence>
<dbReference type="PANTHER" id="PTHR43757">
    <property type="entry name" value="AMINOMETHYLTRANSFERASE"/>
    <property type="match status" value="1"/>
</dbReference>
<accession>A0ABY5NNK4</accession>
<organism evidence="3 4">
    <name type="scientific">Microbacterium elymi</name>
    <dbReference type="NCBI Taxonomy" id="2909587"/>
    <lineage>
        <taxon>Bacteria</taxon>
        <taxon>Bacillati</taxon>
        <taxon>Actinomycetota</taxon>
        <taxon>Actinomycetes</taxon>
        <taxon>Micrococcales</taxon>
        <taxon>Microbacteriaceae</taxon>
        <taxon>Microbacterium</taxon>
    </lineage>
</organism>
<evidence type="ECO:0000313" key="4">
    <source>
        <dbReference type="Proteomes" id="UP001054811"/>
    </source>
</evidence>
<dbReference type="Pfam" id="PF01571">
    <property type="entry name" value="GCV_T"/>
    <property type="match status" value="1"/>
</dbReference>